<dbReference type="InterPro" id="IPR025965">
    <property type="entry name" value="FlgD/Vpr_Ig-like"/>
</dbReference>
<accession>A0ABW4SA68</accession>
<keyword evidence="3 5" id="KW-1005">Bacterial flagellum biogenesis</keyword>
<evidence type="ECO:0000259" key="7">
    <source>
        <dbReference type="Pfam" id="PF13860"/>
    </source>
</evidence>
<comment type="function">
    <text evidence="4 5">Required for flagellar hook formation. May act as a scaffolding protein.</text>
</comment>
<evidence type="ECO:0000313" key="8">
    <source>
        <dbReference type="EMBL" id="MFD1913699.1"/>
    </source>
</evidence>
<dbReference type="EMBL" id="JBHUGH010000012">
    <property type="protein sequence ID" value="MFD1913699.1"/>
    <property type="molecule type" value="Genomic_DNA"/>
</dbReference>
<dbReference type="Pfam" id="PF13860">
    <property type="entry name" value="FlgD_ig"/>
    <property type="match status" value="1"/>
</dbReference>
<feature type="domain" description="FlgD/Vpr Ig-like" evidence="7">
    <location>
        <begin position="104"/>
        <end position="167"/>
    </location>
</feature>
<evidence type="ECO:0000256" key="4">
    <source>
        <dbReference type="ARBA" id="ARBA00024746"/>
    </source>
</evidence>
<keyword evidence="8" id="KW-0966">Cell projection</keyword>
<reference evidence="9" key="1">
    <citation type="journal article" date="2019" name="Int. J. Syst. Evol. Microbiol.">
        <title>The Global Catalogue of Microorganisms (GCM) 10K type strain sequencing project: providing services to taxonomists for standard genome sequencing and annotation.</title>
        <authorList>
            <consortium name="The Broad Institute Genomics Platform"/>
            <consortium name="The Broad Institute Genome Sequencing Center for Infectious Disease"/>
            <person name="Wu L."/>
            <person name="Ma J."/>
        </authorList>
    </citation>
    <scope>NUCLEOTIDE SEQUENCE [LARGE SCALE GENOMIC DNA]</scope>
    <source>
        <strain evidence="9">CGMCC 4.7242</strain>
    </source>
</reference>
<dbReference type="NCBIfam" id="NF009453">
    <property type="entry name" value="PRK12813.1"/>
    <property type="match status" value="1"/>
</dbReference>
<evidence type="ECO:0000256" key="2">
    <source>
        <dbReference type="ARBA" id="ARBA00016013"/>
    </source>
</evidence>
<evidence type="ECO:0000313" key="9">
    <source>
        <dbReference type="Proteomes" id="UP001597353"/>
    </source>
</evidence>
<evidence type="ECO:0000256" key="3">
    <source>
        <dbReference type="ARBA" id="ARBA00022795"/>
    </source>
</evidence>
<keyword evidence="8" id="KW-0969">Cilium</keyword>
<evidence type="ECO:0000256" key="5">
    <source>
        <dbReference type="RuleBase" id="RU362076"/>
    </source>
</evidence>
<feature type="region of interest" description="Disordered" evidence="6">
    <location>
        <begin position="1"/>
        <end position="21"/>
    </location>
</feature>
<dbReference type="Pfam" id="PF03963">
    <property type="entry name" value="FlgD"/>
    <property type="match status" value="1"/>
</dbReference>
<proteinExistence type="inferred from homology"/>
<protein>
    <recommendedName>
        <fullName evidence="2 5">Basal-body rod modification protein FlgD</fullName>
    </recommendedName>
</protein>
<dbReference type="Proteomes" id="UP001597353">
    <property type="component" value="Unassembled WGS sequence"/>
</dbReference>
<evidence type="ECO:0000256" key="1">
    <source>
        <dbReference type="ARBA" id="ARBA00010577"/>
    </source>
</evidence>
<dbReference type="InterPro" id="IPR005648">
    <property type="entry name" value="FlgD"/>
</dbReference>
<keyword evidence="9" id="KW-1185">Reference proteome</keyword>
<name>A0ABW4SA68_9RHOB</name>
<evidence type="ECO:0000256" key="6">
    <source>
        <dbReference type="SAM" id="MobiDB-lite"/>
    </source>
</evidence>
<sequence>MEITSTSTTTTSTNGAMTQTGSVGGDYETFLRMLTTQLQNQDPLNPMEASDFAVQLATFSGVEQQVQTNQLLQALASQMALMGLGQLAHWVGMEARAPVDAWYDGDPVTLTPRIPMVADRATLVVKNEMGNEVERRDIALTTEVMQWSGLSAAGTPYPSGHYSFELISYEGDKVLTTEVVPLYARVVETQVEQGQIVLVFEGGKRILASDASGMRNPV</sequence>
<gene>
    <name evidence="8" type="ORF">ACFSGJ_15915</name>
</gene>
<organism evidence="8 9">
    <name type="scientific">Halodurantibacterium flavum</name>
    <dbReference type="NCBI Taxonomy" id="1382802"/>
    <lineage>
        <taxon>Bacteria</taxon>
        <taxon>Pseudomonadati</taxon>
        <taxon>Pseudomonadota</taxon>
        <taxon>Alphaproteobacteria</taxon>
        <taxon>Rhodobacterales</taxon>
        <taxon>Paracoccaceae</taxon>
        <taxon>Halodurantibacterium</taxon>
    </lineage>
</organism>
<comment type="caution">
    <text evidence="8">The sequence shown here is derived from an EMBL/GenBank/DDBJ whole genome shotgun (WGS) entry which is preliminary data.</text>
</comment>
<dbReference type="RefSeq" id="WP_390263965.1">
    <property type="nucleotide sequence ID" value="NZ_JBHUGH010000012.1"/>
</dbReference>
<comment type="similarity">
    <text evidence="1 5">Belongs to the FlgD family.</text>
</comment>
<feature type="compositionally biased region" description="Low complexity" evidence="6">
    <location>
        <begin position="1"/>
        <end position="13"/>
    </location>
</feature>
<keyword evidence="8" id="KW-0282">Flagellum</keyword>